<sequence>MGPGPSSVAGPDRAGPGRAGRDSLSLLKCRLQGAHGPGRPGPRGHPTGEPKSVTTTADSPPDLQPTLKGQRVWLRPLTAADFEGCYRAAADPATWAQHPDRLRYQEAIFRARLFDSAVTCGGALVVLNRSDDQIIGATRYYDWNPADREIAIGYSYLAHDHWGTGANTEVKRLMLNHVFQWADVVWFHVAEDNIRSRRAVEKLGAHSVRKLAQAVDGRPFVQCNYRLTRCGWTGRVNGQTH</sequence>
<keyword evidence="4" id="KW-1185">Reference proteome</keyword>
<keyword evidence="3" id="KW-0808">Transferase</keyword>
<dbReference type="Proteomes" id="UP000251800">
    <property type="component" value="Unassembled WGS sequence"/>
</dbReference>
<dbReference type="Gene3D" id="3.40.630.30">
    <property type="match status" value="1"/>
</dbReference>
<name>A0A363UNK0_9GAMM</name>
<dbReference type="PANTHER" id="PTHR43610">
    <property type="entry name" value="BLL6696 PROTEIN"/>
    <property type="match status" value="1"/>
</dbReference>
<evidence type="ECO:0000313" key="4">
    <source>
        <dbReference type="Proteomes" id="UP000251800"/>
    </source>
</evidence>
<evidence type="ECO:0000256" key="1">
    <source>
        <dbReference type="SAM" id="MobiDB-lite"/>
    </source>
</evidence>
<comment type="caution">
    <text evidence="3">The sequence shown here is derived from an EMBL/GenBank/DDBJ whole genome shotgun (WGS) entry which is preliminary data.</text>
</comment>
<feature type="region of interest" description="Disordered" evidence="1">
    <location>
        <begin position="1"/>
        <end position="66"/>
    </location>
</feature>
<reference evidence="3 4" key="1">
    <citation type="submission" date="2018-05" db="EMBL/GenBank/DDBJ databases">
        <title>Abyssibacter profundi OUC007T gen. nov., sp. nov, a marine bacterium isolated from seawater of the Mariana Trench.</title>
        <authorList>
            <person name="Zhou S."/>
        </authorList>
    </citation>
    <scope>NUCLEOTIDE SEQUENCE [LARGE SCALE GENOMIC DNA]</scope>
    <source>
        <strain evidence="3 4">OUC007</strain>
    </source>
</reference>
<dbReference type="PROSITE" id="PS51186">
    <property type="entry name" value="GNAT"/>
    <property type="match status" value="1"/>
</dbReference>
<dbReference type="GO" id="GO:0016747">
    <property type="term" value="F:acyltransferase activity, transferring groups other than amino-acyl groups"/>
    <property type="evidence" value="ECO:0007669"/>
    <property type="project" value="InterPro"/>
</dbReference>
<feature type="domain" description="N-acetyltransferase" evidence="2">
    <location>
        <begin position="72"/>
        <end position="230"/>
    </location>
</feature>
<accession>A0A363UNK0</accession>
<organism evidence="3 4">
    <name type="scientific">Abyssibacter profundi</name>
    <dbReference type="NCBI Taxonomy" id="2182787"/>
    <lineage>
        <taxon>Bacteria</taxon>
        <taxon>Pseudomonadati</taxon>
        <taxon>Pseudomonadota</taxon>
        <taxon>Gammaproteobacteria</taxon>
        <taxon>Chromatiales</taxon>
        <taxon>Oceanococcaceae</taxon>
        <taxon>Abyssibacter</taxon>
    </lineage>
</organism>
<dbReference type="OrthoDB" id="9801656at2"/>
<dbReference type="EMBL" id="QEQK01000003">
    <property type="protein sequence ID" value="PWN57019.1"/>
    <property type="molecule type" value="Genomic_DNA"/>
</dbReference>
<dbReference type="InterPro" id="IPR000182">
    <property type="entry name" value="GNAT_dom"/>
</dbReference>
<dbReference type="AlphaFoldDB" id="A0A363UNK0"/>
<dbReference type="PANTHER" id="PTHR43610:SF1">
    <property type="entry name" value="N-ACETYLTRANSFERASE DOMAIN-CONTAINING PROTEIN"/>
    <property type="match status" value="1"/>
</dbReference>
<proteinExistence type="predicted"/>
<gene>
    <name evidence="3" type="ORF">DEH80_03515</name>
</gene>
<evidence type="ECO:0000313" key="3">
    <source>
        <dbReference type="EMBL" id="PWN57019.1"/>
    </source>
</evidence>
<dbReference type="InterPro" id="IPR016181">
    <property type="entry name" value="Acyl_CoA_acyltransferase"/>
</dbReference>
<dbReference type="SUPFAM" id="SSF55729">
    <property type="entry name" value="Acyl-CoA N-acyltransferases (Nat)"/>
    <property type="match status" value="1"/>
</dbReference>
<protein>
    <submittedName>
        <fullName evidence="3">N-acetyltransferase</fullName>
    </submittedName>
</protein>
<evidence type="ECO:0000259" key="2">
    <source>
        <dbReference type="PROSITE" id="PS51186"/>
    </source>
</evidence>
<dbReference type="Pfam" id="PF13302">
    <property type="entry name" value="Acetyltransf_3"/>
    <property type="match status" value="1"/>
</dbReference>